<gene>
    <name evidence="2" type="ORF">BD311DRAFT_867397</name>
</gene>
<evidence type="ECO:0000256" key="1">
    <source>
        <dbReference type="SAM" id="MobiDB-lite"/>
    </source>
</evidence>
<dbReference type="Pfam" id="PF07818">
    <property type="entry name" value="HCNGP"/>
    <property type="match status" value="1"/>
</dbReference>
<feature type="region of interest" description="Disordered" evidence="1">
    <location>
        <begin position="230"/>
        <end position="307"/>
    </location>
</feature>
<dbReference type="InterPro" id="IPR012479">
    <property type="entry name" value="SAP30BP"/>
</dbReference>
<dbReference type="EMBL" id="ML143459">
    <property type="protein sequence ID" value="TBU25570.1"/>
    <property type="molecule type" value="Genomic_DNA"/>
</dbReference>
<dbReference type="PANTHER" id="PTHR13464:SF0">
    <property type="entry name" value="SAP30-BINDING PROTEIN"/>
    <property type="match status" value="1"/>
</dbReference>
<dbReference type="GO" id="GO:0006355">
    <property type="term" value="P:regulation of DNA-templated transcription"/>
    <property type="evidence" value="ECO:0007669"/>
    <property type="project" value="InterPro"/>
</dbReference>
<name>A0A4Q9MDY0_9APHY</name>
<proteinExistence type="predicted"/>
<dbReference type="Proteomes" id="UP000292957">
    <property type="component" value="Unassembled WGS sequence"/>
</dbReference>
<organism evidence="2">
    <name type="scientific">Dichomitus squalens</name>
    <dbReference type="NCBI Taxonomy" id="114155"/>
    <lineage>
        <taxon>Eukaryota</taxon>
        <taxon>Fungi</taxon>
        <taxon>Dikarya</taxon>
        <taxon>Basidiomycota</taxon>
        <taxon>Agaricomycotina</taxon>
        <taxon>Agaricomycetes</taxon>
        <taxon>Polyporales</taxon>
        <taxon>Polyporaceae</taxon>
        <taxon>Dichomitus</taxon>
    </lineage>
</organism>
<accession>A0A4Q9MDY0</accession>
<dbReference type="PANTHER" id="PTHR13464">
    <property type="entry name" value="TRANSCRIPTIONAL REGULATOR PROTEIN HCNGP"/>
    <property type="match status" value="1"/>
</dbReference>
<feature type="compositionally biased region" description="Polar residues" evidence="1">
    <location>
        <begin position="54"/>
        <end position="65"/>
    </location>
</feature>
<feature type="region of interest" description="Disordered" evidence="1">
    <location>
        <begin position="1"/>
        <end position="117"/>
    </location>
</feature>
<dbReference type="GO" id="GO:0005634">
    <property type="term" value="C:nucleus"/>
    <property type="evidence" value="ECO:0007669"/>
    <property type="project" value="TreeGrafter"/>
</dbReference>
<feature type="compositionally biased region" description="Basic residues" evidence="1">
    <location>
        <begin position="70"/>
        <end position="82"/>
    </location>
</feature>
<feature type="compositionally biased region" description="Gly residues" evidence="1">
    <location>
        <begin position="1"/>
        <end position="10"/>
    </location>
</feature>
<sequence>MSIPGLGGYGDDPLSDHEDASSSWMPSKAPPTAISTTAKLENDGVQLNPRVPVSSDNFSRSTSTKPAVIIRRHAPAKPHLRTRVPEDQPDPGPSTPPQSSVSSPLPHPPNPERADDPTDELTRIRQLLRPPPIPGVQDWGIPPEPTEPCDEAIKAKITNFLKLKRDPQNPRHFNDSLMSNRAFRNPHLYTKLVEFVDVDERTTNFPKHIWDPLNVKEEWYADRIAEAQKARSEATSASQHSSQRSRIEFASASASAASLRQHRFDGGKPGRHQPYSLSNRGGDNKDSGDGVLGGGYGKGRGRSRWGW</sequence>
<feature type="compositionally biased region" description="Polar residues" evidence="1">
    <location>
        <begin position="233"/>
        <end position="244"/>
    </location>
</feature>
<protein>
    <submittedName>
        <fullName evidence="2">HCNGP-like protein-domain-containing protein</fullName>
    </submittedName>
</protein>
<dbReference type="OrthoDB" id="1714508at2759"/>
<reference evidence="2" key="1">
    <citation type="submission" date="2019-01" db="EMBL/GenBank/DDBJ databases">
        <title>Draft genome sequences of three monokaryotic isolates of the white-rot basidiomycete fungus Dichomitus squalens.</title>
        <authorList>
            <consortium name="DOE Joint Genome Institute"/>
            <person name="Lopez S.C."/>
            <person name="Andreopoulos B."/>
            <person name="Pangilinan J."/>
            <person name="Lipzen A."/>
            <person name="Riley R."/>
            <person name="Ahrendt S."/>
            <person name="Ng V."/>
            <person name="Barry K."/>
            <person name="Daum C."/>
            <person name="Grigoriev I.V."/>
            <person name="Hilden K.S."/>
            <person name="Makela M.R."/>
            <person name="de Vries R.P."/>
        </authorList>
    </citation>
    <scope>NUCLEOTIDE SEQUENCE [LARGE SCALE GENOMIC DNA]</scope>
    <source>
        <strain evidence="2">OM18370.1</strain>
    </source>
</reference>
<dbReference type="AlphaFoldDB" id="A0A4Q9MDY0"/>
<evidence type="ECO:0000313" key="2">
    <source>
        <dbReference type="EMBL" id="TBU25570.1"/>
    </source>
</evidence>